<dbReference type="Pfam" id="PF21997">
    <property type="entry name" value="DUF6928"/>
    <property type="match status" value="1"/>
</dbReference>
<protein>
    <submittedName>
        <fullName evidence="1">Uncharacterized protein</fullName>
    </submittedName>
</protein>
<dbReference type="EMBL" id="JBHEZY010000003">
    <property type="protein sequence ID" value="MFC1431004.1"/>
    <property type="molecule type" value="Genomic_DNA"/>
</dbReference>
<sequence>MGAKTALLAYMDAEGPSALRPTVAADRERTEALVRQLYPGWEIADAAACELGEATYPPEGTAYVGSLPGMDIVCDRHWMGDFPTRLAQYLIDASAGRRMVVHWMHSVVDFFAFAVWEDGRLVRSLSLSPDNGIVEDIGERFPFEAPYWAGEHPVKRIPGWPVQGPYPLPFHPLELGEEALRTFFGFVLEGRPVPADIDASAVELRGFRLKDPQGPDPVVRQAAIAAAVARMGPPRRFGFAPDGSMVEIDSR</sequence>
<dbReference type="InterPro" id="IPR053847">
    <property type="entry name" value="DUF6928"/>
</dbReference>
<evidence type="ECO:0000313" key="2">
    <source>
        <dbReference type="Proteomes" id="UP001592530"/>
    </source>
</evidence>
<comment type="caution">
    <text evidence="1">The sequence shown here is derived from an EMBL/GenBank/DDBJ whole genome shotgun (WGS) entry which is preliminary data.</text>
</comment>
<dbReference type="Proteomes" id="UP001592530">
    <property type="component" value="Unassembled WGS sequence"/>
</dbReference>
<dbReference type="RefSeq" id="WP_380551118.1">
    <property type="nucleotide sequence ID" value="NZ_JBHEZY010000003.1"/>
</dbReference>
<proteinExistence type="predicted"/>
<evidence type="ECO:0000313" key="1">
    <source>
        <dbReference type="EMBL" id="MFC1431004.1"/>
    </source>
</evidence>
<accession>A0ABV6WYF4</accession>
<name>A0ABV6WYF4_9ACTN</name>
<organism evidence="1 2">
    <name type="scientific">Streptacidiphilus alkalitolerans</name>
    <dbReference type="NCBI Taxonomy" id="3342712"/>
    <lineage>
        <taxon>Bacteria</taxon>
        <taxon>Bacillati</taxon>
        <taxon>Actinomycetota</taxon>
        <taxon>Actinomycetes</taxon>
        <taxon>Kitasatosporales</taxon>
        <taxon>Streptomycetaceae</taxon>
        <taxon>Streptacidiphilus</taxon>
    </lineage>
</organism>
<reference evidence="1 2" key="1">
    <citation type="submission" date="2024-09" db="EMBL/GenBank/DDBJ databases">
        <authorList>
            <person name="Lee S.D."/>
        </authorList>
    </citation>
    <scope>NUCLEOTIDE SEQUENCE [LARGE SCALE GENOMIC DNA]</scope>
    <source>
        <strain evidence="1 2">N1-3</strain>
    </source>
</reference>
<gene>
    <name evidence="1" type="ORF">ACEZDB_10105</name>
</gene>